<keyword evidence="3" id="KW-1185">Reference proteome</keyword>
<dbReference type="OMA" id="LECEIAH"/>
<dbReference type="EMBL" id="KK118218">
    <property type="protein sequence ID" value="KFM72474.1"/>
    <property type="molecule type" value="Genomic_DNA"/>
</dbReference>
<dbReference type="STRING" id="407821.A0A087U535"/>
<dbReference type="InterPro" id="IPR048053">
    <property type="entry name" value="Cyclin-Q_second_cyclin_box"/>
</dbReference>
<evidence type="ECO:0000313" key="3">
    <source>
        <dbReference type="Proteomes" id="UP000054359"/>
    </source>
</evidence>
<dbReference type="Proteomes" id="UP000054359">
    <property type="component" value="Unassembled WGS sequence"/>
</dbReference>
<keyword evidence="1" id="KW-0195">Cyclin</keyword>
<gene>
    <name evidence="2" type="ORF">X975_07931</name>
</gene>
<feature type="non-terminal residue" evidence="2">
    <location>
        <position position="254"/>
    </location>
</feature>
<protein>
    <submittedName>
        <fullName evidence="2">Cyclin-related protein</fullName>
    </submittedName>
</protein>
<name>A0A087U535_STEMI</name>
<dbReference type="InterPro" id="IPR043198">
    <property type="entry name" value="Cyclin/Ssn8"/>
</dbReference>
<dbReference type="OrthoDB" id="10359983at2759"/>
<dbReference type="CDD" id="cd20535">
    <property type="entry name" value="CYCLIN_CCNM_CCNQ_rpt2"/>
    <property type="match status" value="1"/>
</dbReference>
<accession>A0A087U535</accession>
<organism evidence="2 3">
    <name type="scientific">Stegodyphus mimosarum</name>
    <name type="common">African social velvet spider</name>
    <dbReference type="NCBI Taxonomy" id="407821"/>
    <lineage>
        <taxon>Eukaryota</taxon>
        <taxon>Metazoa</taxon>
        <taxon>Ecdysozoa</taxon>
        <taxon>Arthropoda</taxon>
        <taxon>Chelicerata</taxon>
        <taxon>Arachnida</taxon>
        <taxon>Araneae</taxon>
        <taxon>Araneomorphae</taxon>
        <taxon>Entelegynae</taxon>
        <taxon>Eresoidea</taxon>
        <taxon>Eresidae</taxon>
        <taxon>Stegodyphus</taxon>
    </lineage>
</organism>
<dbReference type="GO" id="GO:0006357">
    <property type="term" value="P:regulation of transcription by RNA polymerase II"/>
    <property type="evidence" value="ECO:0007669"/>
    <property type="project" value="InterPro"/>
</dbReference>
<proteinExistence type="predicted"/>
<dbReference type="SUPFAM" id="SSF47954">
    <property type="entry name" value="Cyclin-like"/>
    <property type="match status" value="2"/>
</dbReference>
<reference evidence="2 3" key="1">
    <citation type="submission" date="2013-11" db="EMBL/GenBank/DDBJ databases">
        <title>Genome sequencing of Stegodyphus mimosarum.</title>
        <authorList>
            <person name="Bechsgaard J."/>
        </authorList>
    </citation>
    <scope>NUCLEOTIDE SEQUENCE [LARGE SCALE GENOMIC DNA]</scope>
</reference>
<dbReference type="PANTHER" id="PTHR10026">
    <property type="entry name" value="CYCLIN"/>
    <property type="match status" value="1"/>
</dbReference>
<evidence type="ECO:0000313" key="2">
    <source>
        <dbReference type="EMBL" id="KFM72474.1"/>
    </source>
</evidence>
<dbReference type="AlphaFoldDB" id="A0A087U535"/>
<dbReference type="Gene3D" id="1.10.472.10">
    <property type="entry name" value="Cyclin-like"/>
    <property type="match status" value="2"/>
</dbReference>
<dbReference type="InterPro" id="IPR036915">
    <property type="entry name" value="Cyclin-like_sf"/>
</dbReference>
<evidence type="ECO:0000256" key="1">
    <source>
        <dbReference type="ARBA" id="ARBA00023127"/>
    </source>
</evidence>
<sequence>MAIPDGDIDIISAFKKVSLEEQHVSWPLSDCTIHSALGKHNTQDLINLILEGGLKLKCISPVISKAMLFAHILQRSKEAAKYDPAMLAAATLTLSSASYDEDIDKTMVVLTFHHMMKKEYLLDLLGETKFNLDKYLKETELMLFRMLDGITSHKIAHEYVPFFSQNLIPLTEVSSVWQPFITTVWKIISDFYMSELCLDFKACDIAVVANHVALMVCKVKSYLPSDWYQDFSPGLTMETKNRLSRVMINICSQN</sequence>
<dbReference type="GO" id="GO:0016538">
    <property type="term" value="F:cyclin-dependent protein serine/threonine kinase regulator activity"/>
    <property type="evidence" value="ECO:0007669"/>
    <property type="project" value="InterPro"/>
</dbReference>